<evidence type="ECO:0000256" key="6">
    <source>
        <dbReference type="ARBA" id="ARBA00022842"/>
    </source>
</evidence>
<dbReference type="NCBIfam" id="TIGR02150">
    <property type="entry name" value="IPP_isom_1"/>
    <property type="match status" value="1"/>
</dbReference>
<dbReference type="PIRSF" id="PIRSF018427">
    <property type="entry name" value="Isopntndiph_ism"/>
    <property type="match status" value="1"/>
</dbReference>
<dbReference type="InterPro" id="IPR000086">
    <property type="entry name" value="NUDIX_hydrolase_dom"/>
</dbReference>
<keyword evidence="5" id="KW-0479">Metal-binding</keyword>
<keyword evidence="6" id="KW-0460">Magnesium</keyword>
<dbReference type="Gene3D" id="3.90.79.10">
    <property type="entry name" value="Nucleoside Triphosphate Pyrophosphohydrolase"/>
    <property type="match status" value="1"/>
</dbReference>
<keyword evidence="7" id="KW-0464">Manganese</keyword>
<dbReference type="InterPro" id="IPR056375">
    <property type="entry name" value="Idi_bact"/>
</dbReference>
<evidence type="ECO:0000256" key="7">
    <source>
        <dbReference type="ARBA" id="ARBA00023211"/>
    </source>
</evidence>
<evidence type="ECO:0000256" key="10">
    <source>
        <dbReference type="NCBIfam" id="TIGR02150"/>
    </source>
</evidence>
<organism evidence="12 13">
    <name type="scientific">Candidatus Nealsonbacteria bacterium CG01_land_8_20_14_3_00_12</name>
    <dbReference type="NCBI Taxonomy" id="1974697"/>
    <lineage>
        <taxon>Bacteria</taxon>
        <taxon>Candidatus Nealsoniibacteriota</taxon>
    </lineage>
</organism>
<dbReference type="GO" id="GO:0004452">
    <property type="term" value="F:isopentenyl-diphosphate delta-isomerase activity"/>
    <property type="evidence" value="ECO:0007669"/>
    <property type="project" value="UniProtKB-UniRule"/>
</dbReference>
<evidence type="ECO:0000256" key="4">
    <source>
        <dbReference type="ARBA" id="ARBA00022490"/>
    </source>
</evidence>
<dbReference type="EC" id="5.3.3.2" evidence="3 10"/>
<dbReference type="SUPFAM" id="SSF55811">
    <property type="entry name" value="Nudix"/>
    <property type="match status" value="1"/>
</dbReference>
<gene>
    <name evidence="12" type="ORF">COS09_00955</name>
</gene>
<dbReference type="PANTHER" id="PTHR10885">
    <property type="entry name" value="ISOPENTENYL-DIPHOSPHATE DELTA-ISOMERASE"/>
    <property type="match status" value="1"/>
</dbReference>
<dbReference type="PANTHER" id="PTHR10885:SF0">
    <property type="entry name" value="ISOPENTENYL-DIPHOSPHATE DELTA-ISOMERASE"/>
    <property type="match status" value="1"/>
</dbReference>
<dbReference type="GO" id="GO:0050992">
    <property type="term" value="P:dimethylallyl diphosphate biosynthetic process"/>
    <property type="evidence" value="ECO:0007669"/>
    <property type="project" value="UniProtKB-UniPathway"/>
</dbReference>
<dbReference type="PROSITE" id="PS51462">
    <property type="entry name" value="NUDIX"/>
    <property type="match status" value="1"/>
</dbReference>
<reference evidence="13" key="1">
    <citation type="submission" date="2017-09" db="EMBL/GenBank/DDBJ databases">
        <title>Depth-based differentiation of microbial function through sediment-hosted aquifers and enrichment of novel symbionts in the deep terrestrial subsurface.</title>
        <authorList>
            <person name="Probst A.J."/>
            <person name="Ladd B."/>
            <person name="Jarett J.K."/>
            <person name="Geller-Mcgrath D.E."/>
            <person name="Sieber C.M.K."/>
            <person name="Emerson J.B."/>
            <person name="Anantharaman K."/>
            <person name="Thomas B.C."/>
            <person name="Malmstrom R."/>
            <person name="Stieglmeier M."/>
            <person name="Klingl A."/>
            <person name="Woyke T."/>
            <person name="Ryan C.M."/>
            <person name="Banfield J.F."/>
        </authorList>
    </citation>
    <scope>NUCLEOTIDE SEQUENCE [LARGE SCALE GENOMIC DNA]</scope>
</reference>
<comment type="pathway">
    <text evidence="1">Isoprenoid biosynthesis; dimethylallyl diphosphate biosynthesis; dimethylallyl diphosphate from isopentenyl diphosphate: step 1/1.</text>
</comment>
<dbReference type="HAMAP" id="MF_00202">
    <property type="entry name" value="Idi"/>
    <property type="match status" value="1"/>
</dbReference>
<dbReference type="UniPathway" id="UPA00059">
    <property type="reaction ID" value="UER00104"/>
</dbReference>
<protein>
    <recommendedName>
        <fullName evidence="3 10">Isopentenyl-diphosphate delta-isomerase</fullName>
        <ecNumber evidence="3 10">5.3.3.2</ecNumber>
    </recommendedName>
</protein>
<evidence type="ECO:0000313" key="12">
    <source>
        <dbReference type="EMBL" id="PIV65174.1"/>
    </source>
</evidence>
<evidence type="ECO:0000256" key="3">
    <source>
        <dbReference type="ARBA" id="ARBA00012057"/>
    </source>
</evidence>
<dbReference type="EMBL" id="PETJ01000023">
    <property type="protein sequence ID" value="PIV65174.1"/>
    <property type="molecule type" value="Genomic_DNA"/>
</dbReference>
<keyword evidence="9 12" id="KW-0413">Isomerase</keyword>
<dbReference type="Pfam" id="PF00293">
    <property type="entry name" value="NUDIX"/>
    <property type="match status" value="1"/>
</dbReference>
<dbReference type="AlphaFoldDB" id="A0A2M7EBW4"/>
<evidence type="ECO:0000256" key="5">
    <source>
        <dbReference type="ARBA" id="ARBA00022723"/>
    </source>
</evidence>
<keyword evidence="8" id="KW-0414">Isoprene biosynthesis</keyword>
<proteinExistence type="inferred from homology"/>
<evidence type="ECO:0000259" key="11">
    <source>
        <dbReference type="PROSITE" id="PS51462"/>
    </source>
</evidence>
<dbReference type="InterPro" id="IPR015797">
    <property type="entry name" value="NUDIX_hydrolase-like_dom_sf"/>
</dbReference>
<name>A0A2M7EBW4_9BACT</name>
<dbReference type="GO" id="GO:0005737">
    <property type="term" value="C:cytoplasm"/>
    <property type="evidence" value="ECO:0007669"/>
    <property type="project" value="TreeGrafter"/>
</dbReference>
<dbReference type="CDD" id="cd02885">
    <property type="entry name" value="NUDIX_IPP_Isomerase"/>
    <property type="match status" value="1"/>
</dbReference>
<keyword evidence="4" id="KW-0963">Cytoplasm</keyword>
<comment type="caution">
    <text evidence="12">The sequence shown here is derived from an EMBL/GenBank/DDBJ whole genome shotgun (WGS) entry which is preliminary data.</text>
</comment>
<evidence type="ECO:0000256" key="2">
    <source>
        <dbReference type="ARBA" id="ARBA00007579"/>
    </source>
</evidence>
<comment type="similarity">
    <text evidence="2">Belongs to the IPP isomerase type 1 family.</text>
</comment>
<dbReference type="GO" id="GO:0046872">
    <property type="term" value="F:metal ion binding"/>
    <property type="evidence" value="ECO:0007669"/>
    <property type="project" value="UniProtKB-KW"/>
</dbReference>
<evidence type="ECO:0000256" key="1">
    <source>
        <dbReference type="ARBA" id="ARBA00004826"/>
    </source>
</evidence>
<dbReference type="Proteomes" id="UP000230766">
    <property type="component" value="Unassembled WGS sequence"/>
</dbReference>
<accession>A0A2M7EBW4</accession>
<dbReference type="GO" id="GO:0009240">
    <property type="term" value="P:isopentenyl diphosphate biosynthetic process"/>
    <property type="evidence" value="ECO:0007669"/>
    <property type="project" value="TreeGrafter"/>
</dbReference>
<dbReference type="InterPro" id="IPR011876">
    <property type="entry name" value="IsopentenylPP_isomerase_typ1"/>
</dbReference>
<evidence type="ECO:0000313" key="13">
    <source>
        <dbReference type="Proteomes" id="UP000230766"/>
    </source>
</evidence>
<dbReference type="NCBIfam" id="NF002995">
    <property type="entry name" value="PRK03759.1"/>
    <property type="match status" value="1"/>
</dbReference>
<sequence length="179" mass="21398">MLKKVILVDEKDREIGWEEKIKVHKDGKLHRAFSIFIFNSKGEILLQKRAETKYHSPGLWTNTCCSHPTPGKNLIDEATRRLKEEMGIESNLREIFSFIYKSNWGDLTEYEFDHVFVGKFDGTPALNKEEAEDWKWIKPEELKRDIKENPEKYTYWFKLILDRVLKIEKYRIARGAIFW</sequence>
<evidence type="ECO:0000256" key="9">
    <source>
        <dbReference type="ARBA" id="ARBA00023235"/>
    </source>
</evidence>
<feature type="domain" description="Nudix hydrolase" evidence="11">
    <location>
        <begin position="28"/>
        <end position="159"/>
    </location>
</feature>
<evidence type="ECO:0000256" key="8">
    <source>
        <dbReference type="ARBA" id="ARBA00023229"/>
    </source>
</evidence>